<dbReference type="VEuPathDB" id="AmoebaDB:ACA1_073560"/>
<name>L8HEQ1_ACACF</name>
<gene>
    <name evidence="1" type="ORF">ACA1_073560</name>
</gene>
<dbReference type="KEGG" id="acan:ACA1_073560"/>
<dbReference type="AlphaFoldDB" id="L8HEQ1"/>
<dbReference type="EMBL" id="KB007857">
    <property type="protein sequence ID" value="ELR23712.1"/>
    <property type="molecule type" value="Genomic_DNA"/>
</dbReference>
<dbReference type="RefSeq" id="XP_004353240.1">
    <property type="nucleotide sequence ID" value="XM_004353188.1"/>
</dbReference>
<dbReference type="GeneID" id="14924695"/>
<accession>L8HEQ1</accession>
<reference evidence="1 2" key="1">
    <citation type="journal article" date="2013" name="Genome Biol.">
        <title>Genome of Acanthamoeba castellanii highlights extensive lateral gene transfer and early evolution of tyrosine kinase signaling.</title>
        <authorList>
            <person name="Clarke M."/>
            <person name="Lohan A.J."/>
            <person name="Liu B."/>
            <person name="Lagkouvardos I."/>
            <person name="Roy S."/>
            <person name="Zafar N."/>
            <person name="Bertelli C."/>
            <person name="Schilde C."/>
            <person name="Kianianmomeni A."/>
            <person name="Burglin T.R."/>
            <person name="Frech C."/>
            <person name="Turcotte B."/>
            <person name="Kopec K.O."/>
            <person name="Synnott J.M."/>
            <person name="Choo C."/>
            <person name="Paponov I."/>
            <person name="Finkler A."/>
            <person name="Soon Heng Tan C."/>
            <person name="Hutchins A.P."/>
            <person name="Weinmeier T."/>
            <person name="Rattei T."/>
            <person name="Chu J.S."/>
            <person name="Gimenez G."/>
            <person name="Irimia M."/>
            <person name="Rigden D.J."/>
            <person name="Fitzpatrick D.A."/>
            <person name="Lorenzo-Morales J."/>
            <person name="Bateman A."/>
            <person name="Chiu C.H."/>
            <person name="Tang P."/>
            <person name="Hegemann P."/>
            <person name="Fromm H."/>
            <person name="Raoult D."/>
            <person name="Greub G."/>
            <person name="Miranda-Saavedra D."/>
            <person name="Chen N."/>
            <person name="Nash P."/>
            <person name="Ginger M.L."/>
            <person name="Horn M."/>
            <person name="Schaap P."/>
            <person name="Caler L."/>
            <person name="Loftus B."/>
        </authorList>
    </citation>
    <scope>NUCLEOTIDE SEQUENCE [LARGE SCALE GENOMIC DNA]</scope>
    <source>
        <strain evidence="1 2">Neff</strain>
    </source>
</reference>
<organism evidence="1 2">
    <name type="scientific">Acanthamoeba castellanii (strain ATCC 30010 / Neff)</name>
    <dbReference type="NCBI Taxonomy" id="1257118"/>
    <lineage>
        <taxon>Eukaryota</taxon>
        <taxon>Amoebozoa</taxon>
        <taxon>Discosea</taxon>
        <taxon>Longamoebia</taxon>
        <taxon>Centramoebida</taxon>
        <taxon>Acanthamoebidae</taxon>
        <taxon>Acanthamoeba</taxon>
    </lineage>
</organism>
<evidence type="ECO:0000313" key="2">
    <source>
        <dbReference type="Proteomes" id="UP000011083"/>
    </source>
</evidence>
<sequence>MWQTGAPPMIRELNQRIKAQKKHAQEKADKVVAGVNFQHCSLMSSAAYPTGPLMYANNDCTDESGDFAHNNNNKNQFSMPANF</sequence>
<proteinExistence type="predicted"/>
<dbReference type="Proteomes" id="UP000011083">
    <property type="component" value="Unassembled WGS sequence"/>
</dbReference>
<evidence type="ECO:0000313" key="1">
    <source>
        <dbReference type="EMBL" id="ELR23712.1"/>
    </source>
</evidence>
<keyword evidence="2" id="KW-1185">Reference proteome</keyword>
<protein>
    <submittedName>
        <fullName evidence="1">Uncharacterized protein</fullName>
    </submittedName>
</protein>